<dbReference type="Proteomes" id="UP001589788">
    <property type="component" value="Unassembled WGS sequence"/>
</dbReference>
<dbReference type="PROSITE" id="PS50949">
    <property type="entry name" value="HTH_GNTR"/>
    <property type="match status" value="1"/>
</dbReference>
<comment type="caution">
    <text evidence="5">The sequence shown here is derived from an EMBL/GenBank/DDBJ whole genome shotgun (WGS) entry which is preliminary data.</text>
</comment>
<dbReference type="SMART" id="SM00895">
    <property type="entry name" value="FCD"/>
    <property type="match status" value="1"/>
</dbReference>
<keyword evidence="6" id="KW-1185">Reference proteome</keyword>
<keyword evidence="2" id="KW-0238">DNA-binding</keyword>
<gene>
    <name evidence="5" type="ORF">ACFFRE_03675</name>
</gene>
<dbReference type="PANTHER" id="PTHR43537:SF5">
    <property type="entry name" value="UXU OPERON TRANSCRIPTIONAL REGULATOR"/>
    <property type="match status" value="1"/>
</dbReference>
<dbReference type="EMBL" id="JBHLYQ010000023">
    <property type="protein sequence ID" value="MFC0081259.1"/>
    <property type="molecule type" value="Genomic_DNA"/>
</dbReference>
<protein>
    <submittedName>
        <fullName evidence="5">FadR/GntR family transcriptional regulator</fullName>
    </submittedName>
</protein>
<evidence type="ECO:0000313" key="6">
    <source>
        <dbReference type="Proteomes" id="UP001589788"/>
    </source>
</evidence>
<dbReference type="PANTHER" id="PTHR43537">
    <property type="entry name" value="TRANSCRIPTIONAL REGULATOR, GNTR FAMILY"/>
    <property type="match status" value="1"/>
</dbReference>
<dbReference type="PRINTS" id="PR00035">
    <property type="entry name" value="HTHGNTR"/>
</dbReference>
<sequence>MADTVGPHGPQRSDVVWRTGVSTVSPSQLRRKPRPERARRRYLDVAEQILSGLILDHHRAGDRLPDERTLADRCHAARSTVREALLALELAGIVEVRRGAGHYLTGVGLPGPNPPISSVTSAAPAELLRVRRLLEPEAAALATRAATPSELRRLQGLVERSATLASQDGDADLDAFLHLDLAFHRDLARMSSNLVLAGLVAQLVDAGQHPLWLLAHRVALRHPEARLAQVEEHQLVLDAMVAGRTEAAARSMAEHLGELSARLAAEPASRSAGRLNRSP</sequence>
<dbReference type="InterPro" id="IPR000524">
    <property type="entry name" value="Tscrpt_reg_HTH_GntR"/>
</dbReference>
<accession>A0ABV6C0P5</accession>
<feature type="domain" description="HTH gntR-type" evidence="4">
    <location>
        <begin position="39"/>
        <end position="107"/>
    </location>
</feature>
<proteinExistence type="predicted"/>
<dbReference type="Pfam" id="PF07729">
    <property type="entry name" value="FCD"/>
    <property type="match status" value="1"/>
</dbReference>
<evidence type="ECO:0000256" key="3">
    <source>
        <dbReference type="ARBA" id="ARBA00023163"/>
    </source>
</evidence>
<name>A0ABV6C0P5_9ACTN</name>
<evidence type="ECO:0000256" key="2">
    <source>
        <dbReference type="ARBA" id="ARBA00023125"/>
    </source>
</evidence>
<dbReference type="InterPro" id="IPR036390">
    <property type="entry name" value="WH_DNA-bd_sf"/>
</dbReference>
<dbReference type="CDD" id="cd07377">
    <property type="entry name" value="WHTH_GntR"/>
    <property type="match status" value="1"/>
</dbReference>
<evidence type="ECO:0000259" key="4">
    <source>
        <dbReference type="PROSITE" id="PS50949"/>
    </source>
</evidence>
<dbReference type="Gene3D" id="1.10.10.10">
    <property type="entry name" value="Winged helix-like DNA-binding domain superfamily/Winged helix DNA-binding domain"/>
    <property type="match status" value="1"/>
</dbReference>
<dbReference type="InterPro" id="IPR036388">
    <property type="entry name" value="WH-like_DNA-bd_sf"/>
</dbReference>
<dbReference type="SMART" id="SM00345">
    <property type="entry name" value="HTH_GNTR"/>
    <property type="match status" value="1"/>
</dbReference>
<dbReference type="Pfam" id="PF00392">
    <property type="entry name" value="GntR"/>
    <property type="match status" value="1"/>
</dbReference>
<keyword evidence="3" id="KW-0804">Transcription</keyword>
<keyword evidence="1" id="KW-0805">Transcription regulation</keyword>
<organism evidence="5 6">
    <name type="scientific">Aciditerrimonas ferrireducens</name>
    <dbReference type="NCBI Taxonomy" id="667306"/>
    <lineage>
        <taxon>Bacteria</taxon>
        <taxon>Bacillati</taxon>
        <taxon>Actinomycetota</taxon>
        <taxon>Acidimicrobiia</taxon>
        <taxon>Acidimicrobiales</taxon>
        <taxon>Acidimicrobiaceae</taxon>
        <taxon>Aciditerrimonas</taxon>
    </lineage>
</organism>
<dbReference type="RefSeq" id="WP_377788334.1">
    <property type="nucleotide sequence ID" value="NZ_JBHLYQ010000023.1"/>
</dbReference>
<dbReference type="InterPro" id="IPR008920">
    <property type="entry name" value="TF_FadR/GntR_C"/>
</dbReference>
<dbReference type="SUPFAM" id="SSF48008">
    <property type="entry name" value="GntR ligand-binding domain-like"/>
    <property type="match status" value="1"/>
</dbReference>
<dbReference type="SUPFAM" id="SSF46785">
    <property type="entry name" value="Winged helix' DNA-binding domain"/>
    <property type="match status" value="1"/>
</dbReference>
<dbReference type="Gene3D" id="1.20.120.530">
    <property type="entry name" value="GntR ligand-binding domain-like"/>
    <property type="match status" value="1"/>
</dbReference>
<dbReference type="InterPro" id="IPR011711">
    <property type="entry name" value="GntR_C"/>
</dbReference>
<evidence type="ECO:0000256" key="1">
    <source>
        <dbReference type="ARBA" id="ARBA00023015"/>
    </source>
</evidence>
<evidence type="ECO:0000313" key="5">
    <source>
        <dbReference type="EMBL" id="MFC0081259.1"/>
    </source>
</evidence>
<reference evidence="5 6" key="1">
    <citation type="submission" date="2024-09" db="EMBL/GenBank/DDBJ databases">
        <authorList>
            <person name="Sun Q."/>
            <person name="Mori K."/>
        </authorList>
    </citation>
    <scope>NUCLEOTIDE SEQUENCE [LARGE SCALE GENOMIC DNA]</scope>
    <source>
        <strain evidence="5 6">JCM 15389</strain>
    </source>
</reference>